<sequence length="58" mass="6246">VVYNSGPVDDMEWENFDQVRARLSAEWGALPPTADVISASLRAKMARVGAELRGEAAA</sequence>
<dbReference type="KEGG" id="mng:MNEG_8898"/>
<keyword evidence="2" id="KW-1185">Reference proteome</keyword>
<protein>
    <submittedName>
        <fullName evidence="1">Uncharacterized protein</fullName>
    </submittedName>
</protein>
<dbReference type="AlphaFoldDB" id="A0A0D2MY34"/>
<evidence type="ECO:0000313" key="1">
    <source>
        <dbReference type="EMBL" id="KIY99065.1"/>
    </source>
</evidence>
<evidence type="ECO:0000313" key="2">
    <source>
        <dbReference type="Proteomes" id="UP000054498"/>
    </source>
</evidence>
<name>A0A0D2MY34_9CHLO</name>
<dbReference type="GeneID" id="25741773"/>
<reference evidence="1 2" key="1">
    <citation type="journal article" date="2013" name="BMC Genomics">
        <title>Reconstruction of the lipid metabolism for the microalga Monoraphidium neglectum from its genome sequence reveals characteristics suitable for biofuel production.</title>
        <authorList>
            <person name="Bogen C."/>
            <person name="Al-Dilaimi A."/>
            <person name="Albersmeier A."/>
            <person name="Wichmann J."/>
            <person name="Grundmann M."/>
            <person name="Rupp O."/>
            <person name="Lauersen K.J."/>
            <person name="Blifernez-Klassen O."/>
            <person name="Kalinowski J."/>
            <person name="Goesmann A."/>
            <person name="Mussgnug J.H."/>
            <person name="Kruse O."/>
        </authorList>
    </citation>
    <scope>NUCLEOTIDE SEQUENCE [LARGE SCALE GENOMIC DNA]</scope>
    <source>
        <strain evidence="1 2">SAG 48.87</strain>
    </source>
</reference>
<dbReference type="EMBL" id="KK101968">
    <property type="protein sequence ID" value="KIY99065.1"/>
    <property type="molecule type" value="Genomic_DNA"/>
</dbReference>
<proteinExistence type="predicted"/>
<organism evidence="1 2">
    <name type="scientific">Monoraphidium neglectum</name>
    <dbReference type="NCBI Taxonomy" id="145388"/>
    <lineage>
        <taxon>Eukaryota</taxon>
        <taxon>Viridiplantae</taxon>
        <taxon>Chlorophyta</taxon>
        <taxon>core chlorophytes</taxon>
        <taxon>Chlorophyceae</taxon>
        <taxon>CS clade</taxon>
        <taxon>Sphaeropleales</taxon>
        <taxon>Selenastraceae</taxon>
        <taxon>Monoraphidium</taxon>
    </lineage>
</organism>
<dbReference type="Proteomes" id="UP000054498">
    <property type="component" value="Unassembled WGS sequence"/>
</dbReference>
<dbReference type="RefSeq" id="XP_013898085.1">
    <property type="nucleotide sequence ID" value="XM_014042631.1"/>
</dbReference>
<feature type="non-terminal residue" evidence="1">
    <location>
        <position position="1"/>
    </location>
</feature>
<accession>A0A0D2MY34</accession>
<gene>
    <name evidence="1" type="ORF">MNEG_8898</name>
</gene>